<dbReference type="PANTHER" id="PTHR11902:SF1">
    <property type="entry name" value="ENOLASE"/>
    <property type="match status" value="1"/>
</dbReference>
<dbReference type="InterPro" id="IPR029017">
    <property type="entry name" value="Enolase-like_N"/>
</dbReference>
<keyword evidence="6 9" id="KW-0460">Magnesium</keyword>
<feature type="binding site" evidence="9">
    <location>
        <position position="385"/>
    </location>
    <ligand>
        <name>(2R)-2-phosphoglycerate</name>
        <dbReference type="ChEBI" id="CHEBI:58289"/>
    </ligand>
</feature>
<dbReference type="EMBL" id="BAAANY010000015">
    <property type="protein sequence ID" value="GAA1687585.1"/>
    <property type="molecule type" value="Genomic_DNA"/>
</dbReference>
<keyword evidence="9" id="KW-0963">Cytoplasm</keyword>
<dbReference type="InterPro" id="IPR036849">
    <property type="entry name" value="Enolase-like_C_sf"/>
</dbReference>
<feature type="binding site" evidence="9">
    <location>
        <position position="334"/>
    </location>
    <ligand>
        <name>(2R)-2-phosphoglycerate</name>
        <dbReference type="ChEBI" id="CHEBI:58289"/>
    </ligand>
</feature>
<reference evidence="13" key="1">
    <citation type="journal article" date="2019" name="Int. J. Syst. Evol. Microbiol.">
        <title>The Global Catalogue of Microorganisms (GCM) 10K type strain sequencing project: providing services to taxonomists for standard genome sequencing and annotation.</title>
        <authorList>
            <consortium name="The Broad Institute Genomics Platform"/>
            <consortium name="The Broad Institute Genome Sequencing Center for Infectious Disease"/>
            <person name="Wu L."/>
            <person name="Ma J."/>
        </authorList>
    </citation>
    <scope>NUCLEOTIDE SEQUENCE [LARGE SCALE GENOMIC DNA]</scope>
    <source>
        <strain evidence="13">JCM 14718</strain>
    </source>
</reference>
<keyword evidence="13" id="KW-1185">Reference proteome</keyword>
<feature type="binding site" evidence="9">
    <location>
        <position position="309"/>
    </location>
    <ligand>
        <name>Mg(2+)</name>
        <dbReference type="ChEBI" id="CHEBI:18420"/>
    </ligand>
</feature>
<evidence type="ECO:0000256" key="6">
    <source>
        <dbReference type="ARBA" id="ARBA00022842"/>
    </source>
</evidence>
<dbReference type="SMART" id="SM01192">
    <property type="entry name" value="Enolase_C"/>
    <property type="match status" value="1"/>
</dbReference>
<keyword evidence="8 9" id="KW-0456">Lyase</keyword>
<feature type="binding site" evidence="9">
    <location>
        <position position="363"/>
    </location>
    <ligand>
        <name>(2R)-2-phosphoglycerate</name>
        <dbReference type="ChEBI" id="CHEBI:58289"/>
    </ligand>
</feature>
<comment type="similarity">
    <text evidence="2 9">Belongs to the enolase family.</text>
</comment>
<dbReference type="SFLD" id="SFLDS00001">
    <property type="entry name" value="Enolase"/>
    <property type="match status" value="1"/>
</dbReference>
<feature type="active site" description="Proton acceptor" evidence="9">
    <location>
        <position position="334"/>
    </location>
</feature>
<evidence type="ECO:0000256" key="1">
    <source>
        <dbReference type="ARBA" id="ARBA00005031"/>
    </source>
</evidence>
<comment type="cofactor">
    <cofactor evidence="9">
        <name>Mg(2+)</name>
        <dbReference type="ChEBI" id="CHEBI:18420"/>
    </cofactor>
    <text evidence="9">Binds a second Mg(2+) ion via substrate during catalysis.</text>
</comment>
<feature type="binding site" evidence="9">
    <location>
        <position position="241"/>
    </location>
    <ligand>
        <name>Mg(2+)</name>
        <dbReference type="ChEBI" id="CHEBI:18420"/>
    </ligand>
</feature>
<evidence type="ECO:0000256" key="7">
    <source>
        <dbReference type="ARBA" id="ARBA00023152"/>
    </source>
</evidence>
<dbReference type="SUPFAM" id="SSF54826">
    <property type="entry name" value="Enolase N-terminal domain-like"/>
    <property type="match status" value="1"/>
</dbReference>
<evidence type="ECO:0000259" key="11">
    <source>
        <dbReference type="SMART" id="SM01193"/>
    </source>
</evidence>
<evidence type="ECO:0000256" key="4">
    <source>
        <dbReference type="ARBA" id="ARBA00017068"/>
    </source>
</evidence>
<feature type="active site" description="Proton donor" evidence="9">
    <location>
        <position position="204"/>
    </location>
</feature>
<dbReference type="SUPFAM" id="SSF51604">
    <property type="entry name" value="Enolase C-terminal domain-like"/>
    <property type="match status" value="1"/>
</dbReference>
<protein>
    <recommendedName>
        <fullName evidence="4 9">Enolase</fullName>
        <ecNumber evidence="3 9">4.2.1.11</ecNumber>
    </recommendedName>
    <alternativeName>
        <fullName evidence="9">2-phospho-D-glycerate hydro-lyase</fullName>
    </alternativeName>
    <alternativeName>
        <fullName evidence="9">2-phosphoglycerate dehydratase</fullName>
    </alternativeName>
</protein>
<comment type="subcellular location">
    <subcellularLocation>
        <location evidence="9">Cytoplasm</location>
    </subcellularLocation>
    <subcellularLocation>
        <location evidence="9">Secreted</location>
    </subcellularLocation>
    <subcellularLocation>
        <location evidence="9">Cell surface</location>
    </subcellularLocation>
    <text evidence="9">Fractions of enolase are present in both the cytoplasm and on the cell surface.</text>
</comment>
<evidence type="ECO:0000256" key="2">
    <source>
        <dbReference type="ARBA" id="ARBA00009604"/>
    </source>
</evidence>
<dbReference type="PROSITE" id="PS00164">
    <property type="entry name" value="ENOLASE"/>
    <property type="match status" value="1"/>
</dbReference>
<dbReference type="NCBIfam" id="TIGR01060">
    <property type="entry name" value="eno"/>
    <property type="match status" value="1"/>
</dbReference>
<evidence type="ECO:0000313" key="12">
    <source>
        <dbReference type="EMBL" id="GAA1687585.1"/>
    </source>
</evidence>
<feature type="binding site" evidence="9">
    <location>
        <position position="282"/>
    </location>
    <ligand>
        <name>Mg(2+)</name>
        <dbReference type="ChEBI" id="CHEBI:18420"/>
    </ligand>
</feature>
<dbReference type="Proteomes" id="UP001500618">
    <property type="component" value="Unassembled WGS sequence"/>
</dbReference>
<dbReference type="SMART" id="SM01193">
    <property type="entry name" value="Enolase_N"/>
    <property type="match status" value="1"/>
</dbReference>
<dbReference type="Gene3D" id="3.20.20.120">
    <property type="entry name" value="Enolase-like C-terminal domain"/>
    <property type="match status" value="1"/>
</dbReference>
<feature type="binding site" evidence="9">
    <location>
        <position position="364"/>
    </location>
    <ligand>
        <name>(2R)-2-phosphoglycerate</name>
        <dbReference type="ChEBI" id="CHEBI:58289"/>
    </ligand>
</feature>
<comment type="function">
    <text evidence="9">Catalyzes the reversible conversion of 2-phosphoglycerate (2-PG) into phosphoenolpyruvate (PEP). It is essential for the degradation of carbohydrates via glycolysis.</text>
</comment>
<organism evidence="12 13">
    <name type="scientific">Fodinicola feengrottensis</name>
    <dbReference type="NCBI Taxonomy" id="435914"/>
    <lineage>
        <taxon>Bacteria</taxon>
        <taxon>Bacillati</taxon>
        <taxon>Actinomycetota</taxon>
        <taxon>Actinomycetes</taxon>
        <taxon>Mycobacteriales</taxon>
        <taxon>Fodinicola</taxon>
    </lineage>
</organism>
<dbReference type="Pfam" id="PF00113">
    <property type="entry name" value="Enolase_C"/>
    <property type="match status" value="1"/>
</dbReference>
<dbReference type="RefSeq" id="WP_344311889.1">
    <property type="nucleotide sequence ID" value="NZ_BAAANY010000015.1"/>
</dbReference>
<evidence type="ECO:0000259" key="10">
    <source>
        <dbReference type="SMART" id="SM01192"/>
    </source>
</evidence>
<evidence type="ECO:0000256" key="8">
    <source>
        <dbReference type="ARBA" id="ARBA00023239"/>
    </source>
</evidence>
<comment type="pathway">
    <text evidence="1 9">Carbohydrate degradation; glycolysis; pyruvate from D-glyceraldehyde 3-phosphate: step 4/5.</text>
</comment>
<name>A0ABP4TG37_9ACTN</name>
<feature type="domain" description="Enolase N-terminal" evidence="11">
    <location>
        <begin position="4"/>
        <end position="133"/>
    </location>
</feature>
<keyword evidence="7 9" id="KW-0324">Glycolysis</keyword>
<accession>A0ABP4TG37</accession>
<evidence type="ECO:0000256" key="5">
    <source>
        <dbReference type="ARBA" id="ARBA00022525"/>
    </source>
</evidence>
<dbReference type="SFLD" id="SFLDG00178">
    <property type="entry name" value="enolase"/>
    <property type="match status" value="1"/>
</dbReference>
<proteinExistence type="inferred from homology"/>
<evidence type="ECO:0000256" key="3">
    <source>
        <dbReference type="ARBA" id="ARBA00012058"/>
    </source>
</evidence>
<gene>
    <name evidence="9 12" type="primary">eno</name>
    <name evidence="12" type="ORF">GCM10009765_41350</name>
</gene>
<dbReference type="InterPro" id="IPR020811">
    <property type="entry name" value="Enolase_N"/>
</dbReference>
<dbReference type="PANTHER" id="PTHR11902">
    <property type="entry name" value="ENOLASE"/>
    <property type="match status" value="1"/>
</dbReference>
<sequence length="429" mass="45366">MATISGITAREILDSRGNPTVEVEVVLDDDTVGRASVPSGASTGAFEAVELRDGEDRYGGKGVEGAVRAVVDTIEPELVGYEASEQRMIDYELIDLDGTDNKSNLGANAILGVSLAVARAAADSAGLPLFRYLGGPNAHLLPVPMLNIVNGGAHADSNVDVQEFMIAPAGAATFAEALRWGAETYHSLKSVLKARGLSTGLGDEGGFAPNLDSNREALDLIAEAIQKAGFSLGQDIVFALDVAATELYADGVYTLEGKPHTAEEMTAYYADLVSSYPIVSIEDPLSEEDWEGWVAMTDKLGDTIQIVGDDLFVTNPERLARGINAGAANALLVKVNQIGTLTETFDAVSLAQRSGYTTMMSHRSGETEDTTIADLAVAVNAGQIKTGAPARSERVAKYNQLLRIEEELDDAAAYAGFSAFPRFEPEARS</sequence>
<dbReference type="InterPro" id="IPR000941">
    <property type="entry name" value="Enolase"/>
</dbReference>
<feature type="binding site" evidence="9">
    <location>
        <position position="162"/>
    </location>
    <ligand>
        <name>(2R)-2-phosphoglycerate</name>
        <dbReference type="ChEBI" id="CHEBI:58289"/>
    </ligand>
</feature>
<comment type="catalytic activity">
    <reaction evidence="9">
        <text>(2R)-2-phosphoglycerate = phosphoenolpyruvate + H2O</text>
        <dbReference type="Rhea" id="RHEA:10164"/>
        <dbReference type="ChEBI" id="CHEBI:15377"/>
        <dbReference type="ChEBI" id="CHEBI:58289"/>
        <dbReference type="ChEBI" id="CHEBI:58702"/>
        <dbReference type="EC" id="4.2.1.11"/>
    </reaction>
</comment>
<dbReference type="SFLD" id="SFLDF00002">
    <property type="entry name" value="enolase"/>
    <property type="match status" value="1"/>
</dbReference>
<dbReference type="Gene3D" id="3.30.390.10">
    <property type="entry name" value="Enolase-like, N-terminal domain"/>
    <property type="match status" value="1"/>
</dbReference>
<evidence type="ECO:0000313" key="13">
    <source>
        <dbReference type="Proteomes" id="UP001500618"/>
    </source>
</evidence>
<dbReference type="CDD" id="cd03313">
    <property type="entry name" value="enolase"/>
    <property type="match status" value="1"/>
</dbReference>
<dbReference type="PIRSF" id="PIRSF001400">
    <property type="entry name" value="Enolase"/>
    <property type="match status" value="1"/>
</dbReference>
<dbReference type="Pfam" id="PF03952">
    <property type="entry name" value="Enolase_N"/>
    <property type="match status" value="1"/>
</dbReference>
<dbReference type="InterPro" id="IPR020809">
    <property type="entry name" value="Enolase_CS"/>
</dbReference>
<feature type="domain" description="Enolase C-terminal TIM barrel" evidence="10">
    <location>
        <begin position="138"/>
        <end position="422"/>
    </location>
</feature>
<keyword evidence="5 9" id="KW-0964">Secreted</keyword>
<dbReference type="EC" id="4.2.1.11" evidence="3 9"/>
<dbReference type="InterPro" id="IPR020810">
    <property type="entry name" value="Enolase_C"/>
</dbReference>
<dbReference type="PRINTS" id="PR00148">
    <property type="entry name" value="ENOLASE"/>
</dbReference>
<evidence type="ECO:0000256" key="9">
    <source>
        <dbReference type="HAMAP-Rule" id="MF_00318"/>
    </source>
</evidence>
<comment type="caution">
    <text evidence="12">The sequence shown here is derived from an EMBL/GenBank/DDBJ whole genome shotgun (WGS) entry which is preliminary data.</text>
</comment>
<keyword evidence="9" id="KW-0479">Metal-binding</keyword>
<dbReference type="HAMAP" id="MF_00318">
    <property type="entry name" value="Enolase"/>
    <property type="match status" value="1"/>
</dbReference>